<dbReference type="AlphaFoldDB" id="A0A5B9QPU7"/>
<dbReference type="PANTHER" id="PTHR34512">
    <property type="entry name" value="CELL SURFACE PROTEIN"/>
    <property type="match status" value="1"/>
</dbReference>
<dbReference type="Proteomes" id="UP000325286">
    <property type="component" value="Chromosome"/>
</dbReference>
<gene>
    <name evidence="3" type="ORF">UC8_19410</name>
</gene>
<keyword evidence="4" id="KW-1185">Reference proteome</keyword>
<dbReference type="InterPro" id="IPR011047">
    <property type="entry name" value="Quinoprotein_ADH-like_sf"/>
</dbReference>
<accession>A0A5B9QPU7</accession>
<dbReference type="RefSeq" id="WP_162275952.1">
    <property type="nucleotide sequence ID" value="NZ_CP042914.1"/>
</dbReference>
<dbReference type="SUPFAM" id="SSF50998">
    <property type="entry name" value="Quinoprotein alcohol dehydrogenase-like"/>
    <property type="match status" value="1"/>
</dbReference>
<evidence type="ECO:0000256" key="1">
    <source>
        <dbReference type="SAM" id="MobiDB-lite"/>
    </source>
</evidence>
<dbReference type="InterPro" id="IPR015943">
    <property type="entry name" value="WD40/YVTN_repeat-like_dom_sf"/>
</dbReference>
<evidence type="ECO:0000313" key="4">
    <source>
        <dbReference type="Proteomes" id="UP000325286"/>
    </source>
</evidence>
<organism evidence="3 4">
    <name type="scientific">Roseimaritima ulvae</name>
    <dbReference type="NCBI Taxonomy" id="980254"/>
    <lineage>
        <taxon>Bacteria</taxon>
        <taxon>Pseudomonadati</taxon>
        <taxon>Planctomycetota</taxon>
        <taxon>Planctomycetia</taxon>
        <taxon>Pirellulales</taxon>
        <taxon>Pirellulaceae</taxon>
        <taxon>Roseimaritima</taxon>
    </lineage>
</organism>
<feature type="domain" description="Pyrrolo-quinoline quinone repeat" evidence="2">
    <location>
        <begin position="97"/>
        <end position="371"/>
    </location>
</feature>
<dbReference type="Pfam" id="PF13360">
    <property type="entry name" value="PQQ_2"/>
    <property type="match status" value="1"/>
</dbReference>
<dbReference type="EMBL" id="CP042914">
    <property type="protein sequence ID" value="QEG39939.1"/>
    <property type="molecule type" value="Genomic_DNA"/>
</dbReference>
<reference evidence="3 4" key="1">
    <citation type="submission" date="2019-08" db="EMBL/GenBank/DDBJ databases">
        <title>Deep-cultivation of Planctomycetes and their phenomic and genomic characterization uncovers novel biology.</title>
        <authorList>
            <person name="Wiegand S."/>
            <person name="Jogler M."/>
            <person name="Boedeker C."/>
            <person name="Pinto D."/>
            <person name="Vollmers J."/>
            <person name="Rivas-Marin E."/>
            <person name="Kohn T."/>
            <person name="Peeters S.H."/>
            <person name="Heuer A."/>
            <person name="Rast P."/>
            <person name="Oberbeckmann S."/>
            <person name="Bunk B."/>
            <person name="Jeske O."/>
            <person name="Meyerdierks A."/>
            <person name="Storesund J.E."/>
            <person name="Kallscheuer N."/>
            <person name="Luecker S."/>
            <person name="Lage O.M."/>
            <person name="Pohl T."/>
            <person name="Merkel B.J."/>
            <person name="Hornburger P."/>
            <person name="Mueller R.-W."/>
            <person name="Bruemmer F."/>
            <person name="Labrenz M."/>
            <person name="Spormann A.M."/>
            <person name="Op den Camp H."/>
            <person name="Overmann J."/>
            <person name="Amann R."/>
            <person name="Jetten M.S.M."/>
            <person name="Mascher T."/>
            <person name="Medema M.H."/>
            <person name="Devos D.P."/>
            <person name="Kaster A.-K."/>
            <person name="Ovreas L."/>
            <person name="Rohde M."/>
            <person name="Galperin M.Y."/>
            <person name="Jogler C."/>
        </authorList>
    </citation>
    <scope>NUCLEOTIDE SEQUENCE [LARGE SCALE GENOMIC DNA]</scope>
    <source>
        <strain evidence="3 4">UC8</strain>
    </source>
</reference>
<dbReference type="PANTHER" id="PTHR34512:SF30">
    <property type="entry name" value="OUTER MEMBRANE PROTEIN ASSEMBLY FACTOR BAMB"/>
    <property type="match status" value="1"/>
</dbReference>
<evidence type="ECO:0000313" key="3">
    <source>
        <dbReference type="EMBL" id="QEG39939.1"/>
    </source>
</evidence>
<sequence>MILCGAVGCGPATGQTGSPENPAPATPPSPATPSQGSDWATFLGPGGDGKSSETGILKDWSGGRLKTRWHQPLGTSYGIGSVAEGRYFQFDRKADAERLRCLNAETGEELWSESQAVQYSDMYGYNNGPRSSPAIAGSYVFTYGVAGRLSCRAVADGRLIWTVDTNQKYGVIQNFFGVGCSPLVYEDTVIVMVGGSPPEDKQIAYGALDRVSPNGSAVVAFDVATGEQRWQVGNYLASYSSPRLVTVDNQPLLLMFVREGLLAIDPQEGTERWFYPWRSPRLESVNAAVPVMVGNRVLISECYDVGSTLLEVSPENAKVIWQDPPKSRQRAFRAHWATPIEHAGFLYGCSGRNQPDSDLRCIELASGEPAWVDRRRTRSSLLYVDGHFVVLDEDGRMELIEATAEGLKLVSSIDLGIAGEDRPALSPPCWAAPILSHGLLYVRGREHVLCLELIP</sequence>
<dbReference type="InterPro" id="IPR002372">
    <property type="entry name" value="PQQ_rpt_dom"/>
</dbReference>
<feature type="compositionally biased region" description="Pro residues" evidence="1">
    <location>
        <begin position="21"/>
        <end position="31"/>
    </location>
</feature>
<evidence type="ECO:0000259" key="2">
    <source>
        <dbReference type="Pfam" id="PF13360"/>
    </source>
</evidence>
<name>A0A5B9QPU7_9BACT</name>
<dbReference type="Gene3D" id="2.130.10.10">
    <property type="entry name" value="YVTN repeat-like/Quinoprotein amine dehydrogenase"/>
    <property type="match status" value="2"/>
</dbReference>
<proteinExistence type="predicted"/>
<protein>
    <submittedName>
        <fullName evidence="3">Outer membrane biogenesis protein BamB</fullName>
    </submittedName>
</protein>
<feature type="region of interest" description="Disordered" evidence="1">
    <location>
        <begin position="13"/>
        <end position="57"/>
    </location>
</feature>
<dbReference type="KEGG" id="rul:UC8_19410"/>